<evidence type="ECO:0000256" key="4">
    <source>
        <dbReference type="ARBA" id="ARBA00023163"/>
    </source>
</evidence>
<evidence type="ECO:0000256" key="2">
    <source>
        <dbReference type="ARBA" id="ARBA00010239"/>
    </source>
</evidence>
<dbReference type="Proteomes" id="UP000268162">
    <property type="component" value="Unassembled WGS sequence"/>
</dbReference>
<dbReference type="Pfam" id="PF04855">
    <property type="entry name" value="SNF5"/>
    <property type="match status" value="1"/>
</dbReference>
<keyword evidence="4" id="KW-0804">Transcription</keyword>
<evidence type="ECO:0000256" key="5">
    <source>
        <dbReference type="ARBA" id="ARBA00023242"/>
    </source>
</evidence>
<gene>
    <name evidence="6" type="ORF">BJ085DRAFT_2528</name>
</gene>
<dbReference type="GO" id="GO:0000228">
    <property type="term" value="C:nuclear chromosome"/>
    <property type="evidence" value="ECO:0007669"/>
    <property type="project" value="InterPro"/>
</dbReference>
<proteinExistence type="inferred from homology"/>
<dbReference type="PANTHER" id="PTHR10019">
    <property type="entry name" value="SNF5"/>
    <property type="match status" value="1"/>
</dbReference>
<keyword evidence="5" id="KW-0539">Nucleus</keyword>
<dbReference type="AlphaFoldDB" id="A0A4Q0A1W2"/>
<feature type="non-terminal residue" evidence="6">
    <location>
        <position position="212"/>
    </location>
</feature>
<comment type="subcellular location">
    <subcellularLocation>
        <location evidence="1">Nucleus</location>
    </subcellularLocation>
</comment>
<sequence length="212" mass="24188">LVPIRIELESDGHRLRDTFTWNLNDTLISHELFAETLCEDLQLPSTLFVPGMVKQMKEQIADYQGHSYLSQAETTNDLRVVIRIDITVGNVALMDQFEWDGCQDPEHFAASFCADLGLSGEFLTAVAHSIREQLFIYTKSLLLLGYPFDGSLVEDLDLQGAFLPPISTVVRSSREVNEFTPSLVELSALELERKEKDDDRDIRRKRRQTRGR</sequence>
<dbReference type="STRING" id="215637.A0A4Q0A1W2"/>
<evidence type="ECO:0000313" key="7">
    <source>
        <dbReference type="Proteomes" id="UP000268162"/>
    </source>
</evidence>
<protein>
    <submittedName>
        <fullName evidence="6">Uncharacterized protein</fullName>
    </submittedName>
</protein>
<feature type="non-terminal residue" evidence="6">
    <location>
        <position position="1"/>
    </location>
</feature>
<dbReference type="GO" id="GO:0006338">
    <property type="term" value="P:chromatin remodeling"/>
    <property type="evidence" value="ECO:0007669"/>
    <property type="project" value="InterPro"/>
</dbReference>
<dbReference type="InterPro" id="IPR006939">
    <property type="entry name" value="SNF5"/>
</dbReference>
<keyword evidence="7" id="KW-1185">Reference proteome</keyword>
<keyword evidence="3" id="KW-0805">Transcription regulation</keyword>
<comment type="similarity">
    <text evidence="2">Belongs to the SNF5 family.</text>
</comment>
<evidence type="ECO:0000313" key="6">
    <source>
        <dbReference type="EMBL" id="RKP40116.1"/>
    </source>
</evidence>
<accession>A0A4Q0A1W2</accession>
<evidence type="ECO:0000256" key="3">
    <source>
        <dbReference type="ARBA" id="ARBA00023015"/>
    </source>
</evidence>
<organism evidence="6 7">
    <name type="scientific">Dimargaris cristalligena</name>
    <dbReference type="NCBI Taxonomy" id="215637"/>
    <lineage>
        <taxon>Eukaryota</taxon>
        <taxon>Fungi</taxon>
        <taxon>Fungi incertae sedis</taxon>
        <taxon>Zoopagomycota</taxon>
        <taxon>Kickxellomycotina</taxon>
        <taxon>Dimargaritomycetes</taxon>
        <taxon>Dimargaritales</taxon>
        <taxon>Dimargaritaceae</taxon>
        <taxon>Dimargaris</taxon>
    </lineage>
</organism>
<reference evidence="7" key="1">
    <citation type="journal article" date="2018" name="Nat. Microbiol.">
        <title>Leveraging single-cell genomics to expand the fungal tree of life.</title>
        <authorList>
            <person name="Ahrendt S.R."/>
            <person name="Quandt C.A."/>
            <person name="Ciobanu D."/>
            <person name="Clum A."/>
            <person name="Salamov A."/>
            <person name="Andreopoulos B."/>
            <person name="Cheng J.F."/>
            <person name="Woyke T."/>
            <person name="Pelin A."/>
            <person name="Henrissat B."/>
            <person name="Reynolds N.K."/>
            <person name="Benny G.L."/>
            <person name="Smith M.E."/>
            <person name="James T.Y."/>
            <person name="Grigoriev I.V."/>
        </authorList>
    </citation>
    <scope>NUCLEOTIDE SEQUENCE [LARGE SCALE GENOMIC DNA]</scope>
    <source>
        <strain evidence="7">RSA 468</strain>
    </source>
</reference>
<dbReference type="EMBL" id="ML002224">
    <property type="protein sequence ID" value="RKP40116.1"/>
    <property type="molecule type" value="Genomic_DNA"/>
</dbReference>
<evidence type="ECO:0000256" key="1">
    <source>
        <dbReference type="ARBA" id="ARBA00004123"/>
    </source>
</evidence>
<name>A0A4Q0A1W2_9FUNG</name>